<proteinExistence type="predicted"/>
<dbReference type="SUPFAM" id="SSF141673">
    <property type="entry name" value="MOSC N-terminal domain-like"/>
    <property type="match status" value="1"/>
</dbReference>
<dbReference type="Pfam" id="PF03476">
    <property type="entry name" value="MOSC_N"/>
    <property type="match status" value="1"/>
</dbReference>
<organism evidence="2 3">
    <name type="scientific">Candidatus Rothia avicola</name>
    <dbReference type="NCBI Taxonomy" id="2840478"/>
    <lineage>
        <taxon>Bacteria</taxon>
        <taxon>Bacillati</taxon>
        <taxon>Actinomycetota</taxon>
        <taxon>Actinomycetes</taxon>
        <taxon>Micrococcales</taxon>
        <taxon>Micrococcaceae</taxon>
        <taxon>Rothia</taxon>
    </lineage>
</organism>
<sequence length="303" mass="32531">MHLTVTHFGYSPLKGARHQARTTAEITASGPLYNRRWALVSPTDRTVLRTVAHPTLMGITTDLIARDGKAELTLHIPGAGSYTVPALTNSATSTFTSWGAEKQLAVYDHPVNEALSAYLGKLVALAFAPRQNLVYAGAFSLIGTATLVEIARQLTPEQPPNPDEIAVRLRCNLVVETSTPYIEDRWQGKTLTLQAGRGVPAELHGLQLVAGEGIGRCAVIDVQPDTGQRTARLLKLLACYRPRNLRGEPTAGIYASLAAAAPALPDAPYLSLTGELGQDVKTVGNRLLTRYLATPRTALRQPG</sequence>
<dbReference type="GO" id="GO:0003824">
    <property type="term" value="F:catalytic activity"/>
    <property type="evidence" value="ECO:0007669"/>
    <property type="project" value="InterPro"/>
</dbReference>
<name>A0A9D1ZQZ8_9MICC</name>
<dbReference type="InterPro" id="IPR005302">
    <property type="entry name" value="MoCF_Sase_C"/>
</dbReference>
<protein>
    <submittedName>
        <fullName evidence="2">MOSC domain-containing protein</fullName>
    </submittedName>
</protein>
<gene>
    <name evidence="2" type="ORF">H9821_00435</name>
</gene>
<comment type="caution">
    <text evidence="2">The sequence shown here is derived from an EMBL/GenBank/DDBJ whole genome shotgun (WGS) entry which is preliminary data.</text>
</comment>
<dbReference type="PROSITE" id="PS51340">
    <property type="entry name" value="MOSC"/>
    <property type="match status" value="1"/>
</dbReference>
<dbReference type="InterPro" id="IPR005303">
    <property type="entry name" value="MOCOS_middle"/>
</dbReference>
<dbReference type="EMBL" id="DXCN01000005">
    <property type="protein sequence ID" value="HIY94120.1"/>
    <property type="molecule type" value="Genomic_DNA"/>
</dbReference>
<evidence type="ECO:0000313" key="2">
    <source>
        <dbReference type="EMBL" id="HIY94120.1"/>
    </source>
</evidence>
<accession>A0A9D1ZQZ8</accession>
<dbReference type="GO" id="GO:0030170">
    <property type="term" value="F:pyridoxal phosphate binding"/>
    <property type="evidence" value="ECO:0007669"/>
    <property type="project" value="InterPro"/>
</dbReference>
<evidence type="ECO:0000313" key="3">
    <source>
        <dbReference type="Proteomes" id="UP000824134"/>
    </source>
</evidence>
<dbReference type="AlphaFoldDB" id="A0A9D1ZQZ8"/>
<evidence type="ECO:0000259" key="1">
    <source>
        <dbReference type="PROSITE" id="PS51340"/>
    </source>
</evidence>
<reference evidence="2" key="2">
    <citation type="submission" date="2021-04" db="EMBL/GenBank/DDBJ databases">
        <authorList>
            <person name="Gilroy R."/>
        </authorList>
    </citation>
    <scope>NUCLEOTIDE SEQUENCE</scope>
    <source>
        <strain evidence="2">ChiHjej12B11-9195</strain>
    </source>
</reference>
<feature type="domain" description="MOSC" evidence="1">
    <location>
        <begin position="109"/>
        <end position="283"/>
    </location>
</feature>
<reference evidence="2" key="1">
    <citation type="journal article" date="2021" name="PeerJ">
        <title>Extensive microbial diversity within the chicken gut microbiome revealed by metagenomics and culture.</title>
        <authorList>
            <person name="Gilroy R."/>
            <person name="Ravi A."/>
            <person name="Getino M."/>
            <person name="Pursley I."/>
            <person name="Horton D.L."/>
            <person name="Alikhan N.F."/>
            <person name="Baker D."/>
            <person name="Gharbi K."/>
            <person name="Hall N."/>
            <person name="Watson M."/>
            <person name="Adriaenssens E.M."/>
            <person name="Foster-Nyarko E."/>
            <person name="Jarju S."/>
            <person name="Secka A."/>
            <person name="Antonio M."/>
            <person name="Oren A."/>
            <person name="Chaudhuri R.R."/>
            <person name="La Ragione R."/>
            <person name="Hildebrand F."/>
            <person name="Pallen M.J."/>
        </authorList>
    </citation>
    <scope>NUCLEOTIDE SEQUENCE</scope>
    <source>
        <strain evidence="2">ChiHjej12B11-9195</strain>
    </source>
</reference>
<dbReference type="Proteomes" id="UP000824134">
    <property type="component" value="Unassembled WGS sequence"/>
</dbReference>
<dbReference type="GO" id="GO:0030151">
    <property type="term" value="F:molybdenum ion binding"/>
    <property type="evidence" value="ECO:0007669"/>
    <property type="project" value="InterPro"/>
</dbReference>